<sequence length="462" mass="51105">MYPQRNRVPPKAPDHNWTAPGTVRRKSVQRRVIDEDESNNNSPTSPVSATISIPPLARRKRASTSRSVSEPDLDVNVDIEADTHDPPPEASDHGFEDEEEPRPHRIRRKRQAAPDSDADVDGDGDDDSRFMASHSPPRASESTSRPSKRRTSEAPPRKKRAVVRSDSEGDDYEANDVAVDDYNEPDDEDDFIVEDTRSSKSKSNTKGGKSAATSSRRKGKVKEAPQEIMMKDERKVPPRRISAAAQDKPPVGIKRSRLKEIKSDDVDVGQGSIGSSEDPPLSATEESSLPKESAPPPLKKPKLPTIRKTKLAGSGGPSTPVSASKPSQGAKPVVDEKLATTSSVPRKPAAFAGNADFDLRNPSVYSELFKTAGGTTPRSGLNRREKEEERRKELDKMRDEARKKREDESKNTFDLQAQVDKIARFEEKLRSIRSGAMWPNSLAAKWRDVYEKGRIRHGEEAA</sequence>
<evidence type="ECO:0000313" key="3">
    <source>
        <dbReference type="Proteomes" id="UP001556367"/>
    </source>
</evidence>
<dbReference type="EMBL" id="JASNQZ010000007">
    <property type="protein sequence ID" value="KAL0954770.1"/>
    <property type="molecule type" value="Genomic_DNA"/>
</dbReference>
<feature type="compositionally biased region" description="Acidic residues" evidence="1">
    <location>
        <begin position="116"/>
        <end position="126"/>
    </location>
</feature>
<feature type="compositionally biased region" description="Basic and acidic residues" evidence="1">
    <location>
        <begin position="81"/>
        <end position="94"/>
    </location>
</feature>
<feature type="compositionally biased region" description="Acidic residues" evidence="1">
    <location>
        <begin position="71"/>
        <end position="80"/>
    </location>
</feature>
<feature type="compositionally biased region" description="Polar residues" evidence="1">
    <location>
        <begin position="317"/>
        <end position="327"/>
    </location>
</feature>
<feature type="compositionally biased region" description="Basic and acidic residues" evidence="1">
    <location>
        <begin position="382"/>
        <end position="411"/>
    </location>
</feature>
<feature type="compositionally biased region" description="Polar residues" evidence="1">
    <location>
        <begin position="39"/>
        <end position="51"/>
    </location>
</feature>
<proteinExistence type="predicted"/>
<reference evidence="3" key="1">
    <citation type="submission" date="2024-06" db="EMBL/GenBank/DDBJ databases">
        <title>Multi-omics analyses provide insights into the biosynthesis of the anticancer antibiotic pleurotin in Hohenbuehelia grisea.</title>
        <authorList>
            <person name="Weaver J.A."/>
            <person name="Alberti F."/>
        </authorList>
    </citation>
    <scope>NUCLEOTIDE SEQUENCE [LARGE SCALE GENOMIC DNA]</scope>
    <source>
        <strain evidence="3">T-177</strain>
    </source>
</reference>
<keyword evidence="3" id="KW-1185">Reference proteome</keyword>
<feature type="region of interest" description="Disordered" evidence="1">
    <location>
        <begin position="368"/>
        <end position="411"/>
    </location>
</feature>
<comment type="caution">
    <text evidence="2">The sequence shown here is derived from an EMBL/GenBank/DDBJ whole genome shotgun (WGS) entry which is preliminary data.</text>
</comment>
<feature type="compositionally biased region" description="Acidic residues" evidence="1">
    <location>
        <begin position="168"/>
        <end position="193"/>
    </location>
</feature>
<feature type="compositionally biased region" description="Basic residues" evidence="1">
    <location>
        <begin position="299"/>
        <end position="310"/>
    </location>
</feature>
<organism evidence="2 3">
    <name type="scientific">Hohenbuehelia grisea</name>
    <dbReference type="NCBI Taxonomy" id="104357"/>
    <lineage>
        <taxon>Eukaryota</taxon>
        <taxon>Fungi</taxon>
        <taxon>Dikarya</taxon>
        <taxon>Basidiomycota</taxon>
        <taxon>Agaricomycotina</taxon>
        <taxon>Agaricomycetes</taxon>
        <taxon>Agaricomycetidae</taxon>
        <taxon>Agaricales</taxon>
        <taxon>Pleurotineae</taxon>
        <taxon>Pleurotaceae</taxon>
        <taxon>Hohenbuehelia</taxon>
    </lineage>
</organism>
<gene>
    <name evidence="2" type="ORF">HGRIS_003720</name>
</gene>
<evidence type="ECO:0000256" key="1">
    <source>
        <dbReference type="SAM" id="MobiDB-lite"/>
    </source>
</evidence>
<dbReference type="Proteomes" id="UP001556367">
    <property type="component" value="Unassembled WGS sequence"/>
</dbReference>
<feature type="compositionally biased region" description="Low complexity" evidence="1">
    <location>
        <begin position="201"/>
        <end position="210"/>
    </location>
</feature>
<protein>
    <submittedName>
        <fullName evidence="2">Uncharacterized protein</fullName>
    </submittedName>
</protein>
<name>A0ABR3JGC1_9AGAR</name>
<feature type="region of interest" description="Disordered" evidence="1">
    <location>
        <begin position="1"/>
        <end position="345"/>
    </location>
</feature>
<accession>A0ABR3JGC1</accession>
<evidence type="ECO:0000313" key="2">
    <source>
        <dbReference type="EMBL" id="KAL0954770.1"/>
    </source>
</evidence>
<feature type="compositionally biased region" description="Basic and acidic residues" evidence="1">
    <location>
        <begin position="221"/>
        <end position="236"/>
    </location>
</feature>